<organism evidence="3 4">
    <name type="scientific">Oryzias javanicus</name>
    <name type="common">Javanese ricefish</name>
    <name type="synonym">Aplocheilus javanicus</name>
    <dbReference type="NCBI Taxonomy" id="123683"/>
    <lineage>
        <taxon>Eukaryota</taxon>
        <taxon>Metazoa</taxon>
        <taxon>Chordata</taxon>
        <taxon>Craniata</taxon>
        <taxon>Vertebrata</taxon>
        <taxon>Euteleostomi</taxon>
        <taxon>Actinopterygii</taxon>
        <taxon>Neopterygii</taxon>
        <taxon>Teleostei</taxon>
        <taxon>Neoteleostei</taxon>
        <taxon>Acanthomorphata</taxon>
        <taxon>Ovalentaria</taxon>
        <taxon>Atherinomorphae</taxon>
        <taxon>Beloniformes</taxon>
        <taxon>Adrianichthyidae</taxon>
        <taxon>Oryziinae</taxon>
        <taxon>Oryzias</taxon>
    </lineage>
</organism>
<evidence type="ECO:0000313" key="3">
    <source>
        <dbReference type="EMBL" id="RVE74093.1"/>
    </source>
</evidence>
<name>A0A3S2N5S5_ORYJA</name>
<gene>
    <name evidence="3" type="ORF">OJAV_G00037920</name>
</gene>
<proteinExistence type="predicted"/>
<keyword evidence="4" id="KW-1185">Reference proteome</keyword>
<dbReference type="OrthoDB" id="5877963at2759"/>
<sequence>MDELLLPTGEEEARSDQSSFAPGEKKRTMGERIKSFFVDSVKGELVRNVRDFCKRNGLLTLSVVAVITGCTLGFMLRGTQLSSQVQKLKVSMSPSRCRLLQNQFTVSRKRFISFILSITSNTG</sequence>
<keyword evidence="2" id="KW-1133">Transmembrane helix</keyword>
<evidence type="ECO:0000256" key="1">
    <source>
        <dbReference type="SAM" id="MobiDB-lite"/>
    </source>
</evidence>
<dbReference type="EMBL" id="CM012440">
    <property type="protein sequence ID" value="RVE74093.1"/>
    <property type="molecule type" value="Genomic_DNA"/>
</dbReference>
<reference evidence="3 4" key="2">
    <citation type="submission" date="2019-01" db="EMBL/GenBank/DDBJ databases">
        <title>A chromosome length genome reference of the Java medaka (oryzias javanicus).</title>
        <authorList>
            <person name="Herpin A."/>
            <person name="Takehana Y."/>
            <person name="Naruse K."/>
            <person name="Ansai S."/>
            <person name="Kawaguchi M."/>
        </authorList>
    </citation>
    <scope>NUCLEOTIDE SEQUENCE [LARGE SCALE GENOMIC DNA]</scope>
    <source>
        <strain evidence="3">RS831</strain>
        <tissue evidence="3">Whole body</tissue>
    </source>
</reference>
<dbReference type="Proteomes" id="UP000283210">
    <property type="component" value="Chromosome 4"/>
</dbReference>
<dbReference type="AlphaFoldDB" id="A0A3S2N5S5"/>
<reference evidence="3 4" key="1">
    <citation type="submission" date="2018-11" db="EMBL/GenBank/DDBJ databases">
        <authorList>
            <person name="Lopez-Roques C."/>
            <person name="Donnadieu C."/>
            <person name="Bouchez O."/>
            <person name="Klopp C."/>
            <person name="Cabau C."/>
            <person name="Zahm M."/>
        </authorList>
    </citation>
    <scope>NUCLEOTIDE SEQUENCE [LARGE SCALE GENOMIC DNA]</scope>
    <source>
        <strain evidence="3">RS831</strain>
        <tissue evidence="3">Whole body</tissue>
    </source>
</reference>
<accession>A0A3S2N5S5</accession>
<keyword evidence="2" id="KW-0812">Transmembrane</keyword>
<evidence type="ECO:0000256" key="2">
    <source>
        <dbReference type="SAM" id="Phobius"/>
    </source>
</evidence>
<protein>
    <submittedName>
        <fullName evidence="3">Uncharacterized protein</fullName>
    </submittedName>
</protein>
<evidence type="ECO:0000313" key="4">
    <source>
        <dbReference type="Proteomes" id="UP000283210"/>
    </source>
</evidence>
<keyword evidence="2" id="KW-0472">Membrane</keyword>
<feature type="transmembrane region" description="Helical" evidence="2">
    <location>
        <begin position="57"/>
        <end position="76"/>
    </location>
</feature>
<feature type="region of interest" description="Disordered" evidence="1">
    <location>
        <begin position="1"/>
        <end position="27"/>
    </location>
</feature>